<feature type="compositionally biased region" description="Low complexity" evidence="1">
    <location>
        <begin position="851"/>
        <end position="887"/>
    </location>
</feature>
<feature type="compositionally biased region" description="Polar residues" evidence="1">
    <location>
        <begin position="1039"/>
        <end position="1059"/>
    </location>
</feature>
<keyword evidence="4" id="KW-1185">Reference proteome</keyword>
<reference evidence="3" key="1">
    <citation type="journal article" date="2021" name="Proc. Natl. Acad. Sci. U.S.A.">
        <title>Three genomes in the algal genus Volvox reveal the fate of a haploid sex-determining region after a transition to homothallism.</title>
        <authorList>
            <person name="Yamamoto K."/>
            <person name="Hamaji T."/>
            <person name="Kawai-Toyooka H."/>
            <person name="Matsuzaki R."/>
            <person name="Takahashi F."/>
            <person name="Nishimura Y."/>
            <person name="Kawachi M."/>
            <person name="Noguchi H."/>
            <person name="Minakuchi Y."/>
            <person name="Umen J.G."/>
            <person name="Toyoda A."/>
            <person name="Nozaki H."/>
        </authorList>
    </citation>
    <scope>NUCLEOTIDE SEQUENCE</scope>
    <source>
        <strain evidence="3">NIES-3786</strain>
    </source>
</reference>
<gene>
    <name evidence="3" type="ORF">Vretifemale_14582</name>
</gene>
<dbReference type="EMBL" id="BNCP01000035">
    <property type="protein sequence ID" value="GIL86184.1"/>
    <property type="molecule type" value="Genomic_DNA"/>
</dbReference>
<evidence type="ECO:0000313" key="4">
    <source>
        <dbReference type="Proteomes" id="UP000747110"/>
    </source>
</evidence>
<feature type="compositionally biased region" description="Polar residues" evidence="1">
    <location>
        <begin position="233"/>
        <end position="245"/>
    </location>
</feature>
<evidence type="ECO:0000259" key="2">
    <source>
        <dbReference type="Pfam" id="PF14309"/>
    </source>
</evidence>
<feature type="region of interest" description="Disordered" evidence="1">
    <location>
        <begin position="476"/>
        <end position="505"/>
    </location>
</feature>
<sequence length="1454" mass="151575">GIGRTLSVVHEEAEFKPRTGTTGSNSEDFASRSNIKPSEPAASPSALQSQTAVRSTAGSSATEVAAEDCEYDYEPSEAEEDEQQFSTGSGGLVGPVLPPAATASVALEVSMRYGPASEQSSSGYSDDFHGHAGEDTMLASTVEKTVGTAAVDTTASFALARDADKDMQPLMAELRAESSVQKLASQSVERRSSGPTMASVQKEPSAEASSKQRSPPPGEESMSVFSVEEESHTSATVSSEPSAQELSPGLPQQDEAKAEESQPIKEPDDGSDDEYTREFSDLELQSGGADGLQAKREASVVASHPISQPPSPPAHSREEAGSPAAGAAAAAEAEDSDLEEVISDEALDADLDLSDLGLDTPLVTALEGAAAIQQPEGGIQQAALETAPRVQAVRSGEASPSVSSGLDGEESGIIPVPRGRGIWQTHQIESRTWRSQQTPLEEEESLDVDVDLVDVGGPGEGSGLLDALGADLITEASEGGTPSQSFRIRSGDLASGPSSGSPYGVRSALSVRLSTLRESLDHEGEDTETTSEVVTPSATRALHRSSENMFGFQQSQQAEPTPEAAANEEADVDVDENAEMMIPSQSSGSEASFVRPTPATAAEQALEPLVPERTDAGFTTVAAEPSREQSNATAVAAAAEAGTVFTGQIGREVSGAASTRYSDDLEAPPSEGSADRQSVEEYDPYTSALAADDSDELFQVAVAFESQAIGADEDDDGGEEHESSGISTSRLSDDLSKYKATIQPDSDDEAAGRAPTDAAPAAMEATAKDAVAPSPVPTPPAEAEGIPSIEASEIDEEPDVPAGDPFSVDESGDRLPTLQSVTGVLPPAPFVTTAAPAATPSGGRAGEEKGGLTAKAAALGPAAGAVAAAASSPTASSSRSERSSQGALPGETSLGPLPRSGLGDDDEDDGQGLEYRAVYQAHGELAEKEKATGRPAGGEMTASANDGESAGRGGYLEQLRAFADSDDEGDFSRVTSTASLKPMFQALLDQPEIEADVPKGEFESEIEEMLRDAVSRSRSRLVSPLQSRDWALDSDATEQEANTAGSSARVSQSEAPPSSTLAPQTTDADAATPAMPPTELTRENVVDKITESTVKAVDEDASAASPLACQVADDSSHVSMGGEASISISVDDLEGDIVLDAEDNLNSGGGLDLPSPLPSDSGSVGSPKRSYEPPGASKLSGPPSSAVPALGPERSDRDLALTSSGPDDALADSGVGLTSDEDLGWGGAELEEDWQPDVSEYIAPEMDQAAIERENAPAVSTGAVAVAEYASQVMEQFMENRPEFLMPGAEPLSLEGFLDQERRLVHASEAQHIHNKMVYDAINEALLSIYRAANRIQTQPWLRRNRFIKPLPSPVEMTQQVQQQLRAWAAMRMRDPAETDKVLVMDAQEDERARADLAVEEAEVQREVADLIWADLMADTAQQLAEIEQILAPASFARSGMSGSGRRRLNARAP</sequence>
<feature type="compositionally biased region" description="Low complexity" evidence="1">
    <location>
        <begin position="1060"/>
        <end position="1073"/>
    </location>
</feature>
<feature type="compositionally biased region" description="Acidic residues" evidence="1">
    <location>
        <begin position="332"/>
        <end position="344"/>
    </location>
</feature>
<accession>A0A8J4CMH8</accession>
<feature type="region of interest" description="Disordered" evidence="1">
    <location>
        <begin position="113"/>
        <end position="132"/>
    </location>
</feature>
<feature type="region of interest" description="Disordered" evidence="1">
    <location>
        <begin position="1013"/>
        <end position="1087"/>
    </location>
</feature>
<organism evidence="3 4">
    <name type="scientific">Volvox reticuliferus</name>
    <dbReference type="NCBI Taxonomy" id="1737510"/>
    <lineage>
        <taxon>Eukaryota</taxon>
        <taxon>Viridiplantae</taxon>
        <taxon>Chlorophyta</taxon>
        <taxon>core chlorophytes</taxon>
        <taxon>Chlorophyceae</taxon>
        <taxon>CS clade</taxon>
        <taxon>Chlamydomonadales</taxon>
        <taxon>Volvocaceae</taxon>
        <taxon>Volvox</taxon>
    </lineage>
</organism>
<dbReference type="Proteomes" id="UP000747110">
    <property type="component" value="Unassembled WGS sequence"/>
</dbReference>
<feature type="compositionally biased region" description="Low complexity" evidence="1">
    <location>
        <begin position="1152"/>
        <end position="1167"/>
    </location>
</feature>
<feature type="compositionally biased region" description="Polar residues" evidence="1">
    <location>
        <begin position="178"/>
        <end position="199"/>
    </location>
</feature>
<feature type="compositionally biased region" description="Low complexity" evidence="1">
    <location>
        <begin position="752"/>
        <end position="773"/>
    </location>
</feature>
<comment type="caution">
    <text evidence="3">The sequence shown here is derived from an EMBL/GenBank/DDBJ whole genome shotgun (WGS) entry which is preliminary data.</text>
</comment>
<feature type="non-terminal residue" evidence="3">
    <location>
        <position position="1"/>
    </location>
</feature>
<feature type="compositionally biased region" description="Low complexity" evidence="1">
    <location>
        <begin position="830"/>
        <end position="840"/>
    </location>
</feature>
<feature type="region of interest" description="Disordered" evidence="1">
    <location>
        <begin position="708"/>
        <end position="953"/>
    </location>
</feature>
<feature type="compositionally biased region" description="Low complexity" evidence="1">
    <location>
        <begin position="321"/>
        <end position="331"/>
    </location>
</feature>
<name>A0A8J4CMH8_9CHLO</name>
<dbReference type="InterPro" id="IPR025486">
    <property type="entry name" value="DUF4378"/>
</dbReference>
<evidence type="ECO:0000313" key="3">
    <source>
        <dbReference type="EMBL" id="GIL86184.1"/>
    </source>
</evidence>
<feature type="compositionally biased region" description="Polar residues" evidence="1">
    <location>
        <begin position="45"/>
        <end position="62"/>
    </location>
</feature>
<dbReference type="OrthoDB" id="540727at2759"/>
<protein>
    <recommendedName>
        <fullName evidence="2">DUF4378 domain-containing protein</fullName>
    </recommendedName>
</protein>
<feature type="region of interest" description="Disordered" evidence="1">
    <location>
        <begin position="519"/>
        <end position="538"/>
    </location>
</feature>
<proteinExistence type="predicted"/>
<feature type="compositionally biased region" description="Basic and acidic residues" evidence="1">
    <location>
        <begin position="254"/>
        <end position="280"/>
    </location>
</feature>
<evidence type="ECO:0000256" key="1">
    <source>
        <dbReference type="SAM" id="MobiDB-lite"/>
    </source>
</evidence>
<feature type="region of interest" description="Disordered" evidence="1">
    <location>
        <begin position="1139"/>
        <end position="1224"/>
    </location>
</feature>
<feature type="compositionally biased region" description="Polar residues" evidence="1">
    <location>
        <begin position="19"/>
        <end position="36"/>
    </location>
</feature>
<feature type="region of interest" description="Disordered" evidence="1">
    <location>
        <begin position="655"/>
        <end position="692"/>
    </location>
</feature>
<feature type="region of interest" description="Disordered" evidence="1">
    <location>
        <begin position="380"/>
        <end position="417"/>
    </location>
</feature>
<dbReference type="Pfam" id="PF14309">
    <property type="entry name" value="DUF4378"/>
    <property type="match status" value="1"/>
</dbReference>
<feature type="region of interest" description="Disordered" evidence="1">
    <location>
        <begin position="1"/>
        <end position="93"/>
    </location>
</feature>
<feature type="region of interest" description="Disordered" evidence="1">
    <location>
        <begin position="170"/>
        <end position="344"/>
    </location>
</feature>
<feature type="compositionally biased region" description="Acidic residues" evidence="1">
    <location>
        <begin position="65"/>
        <end position="83"/>
    </location>
</feature>
<feature type="domain" description="DUF4378" evidence="2">
    <location>
        <begin position="1307"/>
        <end position="1418"/>
    </location>
</feature>